<dbReference type="Pfam" id="PF13407">
    <property type="entry name" value="Peripla_BP_4"/>
    <property type="match status" value="1"/>
</dbReference>
<dbReference type="Proteomes" id="UP000436016">
    <property type="component" value="Unassembled WGS sequence"/>
</dbReference>
<dbReference type="InterPro" id="IPR028082">
    <property type="entry name" value="Peripla_BP_I"/>
</dbReference>
<dbReference type="SUPFAM" id="SSF47413">
    <property type="entry name" value="lambda repressor-like DNA-binding domains"/>
    <property type="match status" value="1"/>
</dbReference>
<evidence type="ECO:0000259" key="4">
    <source>
        <dbReference type="PROSITE" id="PS50932"/>
    </source>
</evidence>
<gene>
    <name evidence="5" type="ORF">GSH16_02765</name>
</gene>
<dbReference type="CDD" id="cd01392">
    <property type="entry name" value="HTH_LacI"/>
    <property type="match status" value="1"/>
</dbReference>
<dbReference type="PANTHER" id="PTHR30146">
    <property type="entry name" value="LACI-RELATED TRANSCRIPTIONAL REPRESSOR"/>
    <property type="match status" value="1"/>
</dbReference>
<accession>A0A6B0TRC7</accession>
<reference evidence="5 6" key="1">
    <citation type="submission" date="2019-12" db="EMBL/GenBank/DDBJ databases">
        <title>Strain KN286 was isolated from seawater, which was collected from Caroline Seamount in the tropical western Pacific.</title>
        <authorList>
            <person name="Wang Q."/>
        </authorList>
    </citation>
    <scope>NUCLEOTIDE SEQUENCE [LARGE SCALE GENOMIC DNA]</scope>
    <source>
        <strain evidence="5 6">KN286</strain>
    </source>
</reference>
<evidence type="ECO:0000256" key="2">
    <source>
        <dbReference type="ARBA" id="ARBA00023125"/>
    </source>
</evidence>
<comment type="caution">
    <text evidence="5">The sequence shown here is derived from an EMBL/GenBank/DDBJ whole genome shotgun (WGS) entry which is preliminary data.</text>
</comment>
<dbReference type="PANTHER" id="PTHR30146:SF109">
    <property type="entry name" value="HTH-TYPE TRANSCRIPTIONAL REGULATOR GALS"/>
    <property type="match status" value="1"/>
</dbReference>
<dbReference type="CDD" id="cd06289">
    <property type="entry name" value="PBP1_MalI-like"/>
    <property type="match status" value="1"/>
</dbReference>
<dbReference type="Gene3D" id="3.40.50.2300">
    <property type="match status" value="2"/>
</dbReference>
<dbReference type="InterPro" id="IPR010982">
    <property type="entry name" value="Lambda_DNA-bd_dom_sf"/>
</dbReference>
<dbReference type="GO" id="GO:0003700">
    <property type="term" value="F:DNA-binding transcription factor activity"/>
    <property type="evidence" value="ECO:0007669"/>
    <property type="project" value="TreeGrafter"/>
</dbReference>
<dbReference type="Gene3D" id="1.10.260.40">
    <property type="entry name" value="lambda repressor-like DNA-binding domains"/>
    <property type="match status" value="1"/>
</dbReference>
<protein>
    <submittedName>
        <fullName evidence="5">Substrate-binding domain-containing protein</fullName>
    </submittedName>
</protein>
<sequence length="334" mass="35442">MQKKRVSIKQVAEHAGVSAATVSLVLNDKGSISEETRRQVRRSAKALGFILNKNAARLRSGRSLLIGLIVNDISNPFFAELSANVELEAAGAGYLSVMANTQDDLARQQSVIETMIGQGVAGLIISAATGSDGSAFDVIREHGIPFVLCVRDLPGYGADFVGFDNFEAGVLAGRRILGAGRRNIAFIGGAADNTNRIGRFEGVKYAMRQADPDLTLLADLAGPATRQFGDEAATDLLNRMPDVEGIVCFNDYVAIGAYAAIHAAGRKVGSDVAVIGFDNVPESAAWNPPLTTVELFPRAIGGRAAKTLLDKIAHENAAPERVRLTPQLFPRKSA</sequence>
<evidence type="ECO:0000313" key="6">
    <source>
        <dbReference type="Proteomes" id="UP000436016"/>
    </source>
</evidence>
<dbReference type="InterPro" id="IPR025997">
    <property type="entry name" value="SBP_2_dom"/>
</dbReference>
<dbReference type="SUPFAM" id="SSF53822">
    <property type="entry name" value="Periplasmic binding protein-like I"/>
    <property type="match status" value="1"/>
</dbReference>
<keyword evidence="3" id="KW-0804">Transcription</keyword>
<proteinExistence type="predicted"/>
<evidence type="ECO:0000313" key="5">
    <source>
        <dbReference type="EMBL" id="MXU64355.1"/>
    </source>
</evidence>
<name>A0A6B0TRC7_9RHOB</name>
<keyword evidence="2" id="KW-0238">DNA-binding</keyword>
<feature type="domain" description="HTH lacI-type" evidence="4">
    <location>
        <begin position="6"/>
        <end position="60"/>
    </location>
</feature>
<evidence type="ECO:0000256" key="3">
    <source>
        <dbReference type="ARBA" id="ARBA00023163"/>
    </source>
</evidence>
<keyword evidence="6" id="KW-1185">Reference proteome</keyword>
<dbReference type="PROSITE" id="PS50932">
    <property type="entry name" value="HTH_LACI_2"/>
    <property type="match status" value="1"/>
</dbReference>
<organism evidence="5 6">
    <name type="scientific">Oceanomicrobium pacificus</name>
    <dbReference type="NCBI Taxonomy" id="2692916"/>
    <lineage>
        <taxon>Bacteria</taxon>
        <taxon>Pseudomonadati</taxon>
        <taxon>Pseudomonadota</taxon>
        <taxon>Alphaproteobacteria</taxon>
        <taxon>Rhodobacterales</taxon>
        <taxon>Paracoccaceae</taxon>
        <taxon>Oceanomicrobium</taxon>
    </lineage>
</organism>
<dbReference type="GO" id="GO:0000976">
    <property type="term" value="F:transcription cis-regulatory region binding"/>
    <property type="evidence" value="ECO:0007669"/>
    <property type="project" value="TreeGrafter"/>
</dbReference>
<evidence type="ECO:0000256" key="1">
    <source>
        <dbReference type="ARBA" id="ARBA00023015"/>
    </source>
</evidence>
<dbReference type="SMART" id="SM00354">
    <property type="entry name" value="HTH_LACI"/>
    <property type="match status" value="1"/>
</dbReference>
<dbReference type="EMBL" id="WUWG01000001">
    <property type="protein sequence ID" value="MXU64355.1"/>
    <property type="molecule type" value="Genomic_DNA"/>
</dbReference>
<dbReference type="RefSeq" id="WP_160851632.1">
    <property type="nucleotide sequence ID" value="NZ_WUWG01000001.1"/>
</dbReference>
<dbReference type="InterPro" id="IPR000843">
    <property type="entry name" value="HTH_LacI"/>
</dbReference>
<dbReference type="AlphaFoldDB" id="A0A6B0TRC7"/>
<keyword evidence="1" id="KW-0805">Transcription regulation</keyword>
<dbReference type="Pfam" id="PF00356">
    <property type="entry name" value="LacI"/>
    <property type="match status" value="1"/>
</dbReference>